<dbReference type="InterPro" id="IPR008928">
    <property type="entry name" value="6-hairpin_glycosidase_sf"/>
</dbReference>
<keyword evidence="2" id="KW-0732">Signal</keyword>
<keyword evidence="1 3" id="KW-0378">Hydrolase</keyword>
<dbReference type="Proteomes" id="UP000297549">
    <property type="component" value="Unassembled WGS sequence"/>
</dbReference>
<name>A0A4Z0Q575_9BACT</name>
<dbReference type="InterPro" id="IPR052043">
    <property type="entry name" value="PolySaccharide_Degr_Enz"/>
</dbReference>
<keyword evidence="4" id="KW-1185">Reference proteome</keyword>
<comment type="caution">
    <text evidence="3">The sequence shown here is derived from an EMBL/GenBank/DDBJ whole genome shotgun (WGS) entry which is preliminary data.</text>
</comment>
<dbReference type="OrthoDB" id="6381507at2"/>
<feature type="signal peptide" evidence="2">
    <location>
        <begin position="1"/>
        <end position="27"/>
    </location>
</feature>
<dbReference type="EMBL" id="SRLC01000001">
    <property type="protein sequence ID" value="TGE24231.1"/>
    <property type="molecule type" value="Genomic_DNA"/>
</dbReference>
<evidence type="ECO:0000256" key="1">
    <source>
        <dbReference type="ARBA" id="ARBA00022801"/>
    </source>
</evidence>
<dbReference type="InterPro" id="IPR010905">
    <property type="entry name" value="Glyco_hydro_88"/>
</dbReference>
<dbReference type="SUPFAM" id="SSF48208">
    <property type="entry name" value="Six-hairpin glycosidases"/>
    <property type="match status" value="1"/>
</dbReference>
<dbReference type="GO" id="GO:0016787">
    <property type="term" value="F:hydrolase activity"/>
    <property type="evidence" value="ECO:0007669"/>
    <property type="project" value="UniProtKB-KW"/>
</dbReference>
<dbReference type="GO" id="GO:0005975">
    <property type="term" value="P:carbohydrate metabolic process"/>
    <property type="evidence" value="ECO:0007669"/>
    <property type="project" value="InterPro"/>
</dbReference>
<dbReference type="Pfam" id="PF07470">
    <property type="entry name" value="Glyco_hydro_88"/>
    <property type="match status" value="1"/>
</dbReference>
<dbReference type="AlphaFoldDB" id="A0A4Z0Q575"/>
<evidence type="ECO:0000256" key="2">
    <source>
        <dbReference type="SAM" id="SignalP"/>
    </source>
</evidence>
<dbReference type="InterPro" id="IPR012341">
    <property type="entry name" value="6hp_glycosidase-like_sf"/>
</dbReference>
<dbReference type="PROSITE" id="PS51257">
    <property type="entry name" value="PROKAR_LIPOPROTEIN"/>
    <property type="match status" value="1"/>
</dbReference>
<dbReference type="RefSeq" id="WP_135461603.1">
    <property type="nucleotide sequence ID" value="NZ_SRLC01000001.1"/>
</dbReference>
<protein>
    <submittedName>
        <fullName evidence="3">Glycoside hydrolase family 88 protein</fullName>
    </submittedName>
</protein>
<dbReference type="Gene3D" id="1.50.10.10">
    <property type="match status" value="1"/>
</dbReference>
<organism evidence="3 4">
    <name type="scientific">Hymenobacter aquaticus</name>
    <dbReference type="NCBI Taxonomy" id="1867101"/>
    <lineage>
        <taxon>Bacteria</taxon>
        <taxon>Pseudomonadati</taxon>
        <taxon>Bacteroidota</taxon>
        <taxon>Cytophagia</taxon>
        <taxon>Cytophagales</taxon>
        <taxon>Hymenobacteraceae</taxon>
        <taxon>Hymenobacter</taxon>
    </lineage>
</organism>
<dbReference type="PANTHER" id="PTHR33886">
    <property type="entry name" value="UNSATURATED RHAMNOGALACTURONAN HYDROLASE (EUROFUNG)"/>
    <property type="match status" value="1"/>
</dbReference>
<dbReference type="PANTHER" id="PTHR33886:SF8">
    <property type="entry name" value="UNSATURATED RHAMNOGALACTURONAN HYDROLASE (EUROFUNG)"/>
    <property type="match status" value="1"/>
</dbReference>
<proteinExistence type="predicted"/>
<accession>A0A4Z0Q575</accession>
<sequence length="412" mass="46064">MSKTNTYRTGLLALMLTCISGSGCVSASSASVPGGAQTVAAGTLQPAPAPAKWSARMMNSVLKRSPWMADPAQKDTWGYTQGLIIYALEQVWRKTNDPQYLAYIQRYGDKMIDAQGQIKTYKPEDLSLDNINSGKVLFNLYARTKDEKYRKALTQLREQLRKQPRTSAGGYWHKLKYPQQMWLDGAYMASPFLAQYAATFHEPAAFGEVANQLILLEKHLRDPKTGLLYHGYDESRQQKWANKTTGASPNVWGRAMGWYGMALVDVLDYFPAQHPQRPELLRILDRLAVAVVKYQDPKSGLWYQVMDQPTQPGNYLEASASSMFVYTLAKGANRGYLPKTYRRAAEKGYAGITGQLVEVKPDGEVNLLQVCEVAGLSADRDGSFEYYIKEPIRVNDPKGTGPFILASLELNQ</sequence>
<gene>
    <name evidence="3" type="ORF">E5K00_03180</name>
</gene>
<evidence type="ECO:0000313" key="3">
    <source>
        <dbReference type="EMBL" id="TGE24231.1"/>
    </source>
</evidence>
<reference evidence="3 4" key="1">
    <citation type="submission" date="2019-04" db="EMBL/GenBank/DDBJ databases">
        <authorList>
            <person name="Feng G."/>
            <person name="Zhang J."/>
            <person name="Zhu H."/>
        </authorList>
    </citation>
    <scope>NUCLEOTIDE SEQUENCE [LARGE SCALE GENOMIC DNA]</scope>
    <source>
        <strain evidence="3 4">JCM 31653</strain>
    </source>
</reference>
<evidence type="ECO:0000313" key="4">
    <source>
        <dbReference type="Proteomes" id="UP000297549"/>
    </source>
</evidence>
<feature type="chain" id="PRO_5021257738" evidence="2">
    <location>
        <begin position="28"/>
        <end position="412"/>
    </location>
</feature>